<name>A0A4C1X014_EUMVA</name>
<accession>A0A4C1X014</accession>
<dbReference type="AlphaFoldDB" id="A0A4C1X014"/>
<dbReference type="Proteomes" id="UP000299102">
    <property type="component" value="Unassembled WGS sequence"/>
</dbReference>
<evidence type="ECO:0000313" key="1">
    <source>
        <dbReference type="EMBL" id="GBP55679.1"/>
    </source>
</evidence>
<sequence length="188" mass="20826">MPAAGGARAARSHAICVGTRRPIFPIKLHSATKLYNFRICIDHTATASQAVADHRSELSINIQIDDSSTHPDMYHLYGNRHYVPIAALRHSATGVMCSRRVRGAAVQSSMLSQHQNCHRTPPRFALATATTPRMQRRCTRSELVNRAKGLLLQHKNSVNVHGVSPEQDAIRHQTMETAKINQSSSFDV</sequence>
<reference evidence="1 2" key="1">
    <citation type="journal article" date="2019" name="Commun. Biol.">
        <title>The bagworm genome reveals a unique fibroin gene that provides high tensile strength.</title>
        <authorList>
            <person name="Kono N."/>
            <person name="Nakamura H."/>
            <person name="Ohtoshi R."/>
            <person name="Tomita M."/>
            <person name="Numata K."/>
            <person name="Arakawa K."/>
        </authorList>
    </citation>
    <scope>NUCLEOTIDE SEQUENCE [LARGE SCALE GENOMIC DNA]</scope>
</reference>
<keyword evidence="2" id="KW-1185">Reference proteome</keyword>
<proteinExistence type="predicted"/>
<organism evidence="1 2">
    <name type="scientific">Eumeta variegata</name>
    <name type="common">Bagworm moth</name>
    <name type="synonym">Eumeta japonica</name>
    <dbReference type="NCBI Taxonomy" id="151549"/>
    <lineage>
        <taxon>Eukaryota</taxon>
        <taxon>Metazoa</taxon>
        <taxon>Ecdysozoa</taxon>
        <taxon>Arthropoda</taxon>
        <taxon>Hexapoda</taxon>
        <taxon>Insecta</taxon>
        <taxon>Pterygota</taxon>
        <taxon>Neoptera</taxon>
        <taxon>Endopterygota</taxon>
        <taxon>Lepidoptera</taxon>
        <taxon>Glossata</taxon>
        <taxon>Ditrysia</taxon>
        <taxon>Tineoidea</taxon>
        <taxon>Psychidae</taxon>
        <taxon>Oiketicinae</taxon>
        <taxon>Eumeta</taxon>
    </lineage>
</organism>
<comment type="caution">
    <text evidence="1">The sequence shown here is derived from an EMBL/GenBank/DDBJ whole genome shotgun (WGS) entry which is preliminary data.</text>
</comment>
<protein>
    <submittedName>
        <fullName evidence="1">Uncharacterized protein</fullName>
    </submittedName>
</protein>
<gene>
    <name evidence="1" type="ORF">EVAR_18970_1</name>
</gene>
<evidence type="ECO:0000313" key="2">
    <source>
        <dbReference type="Proteomes" id="UP000299102"/>
    </source>
</evidence>
<dbReference type="EMBL" id="BGZK01000675">
    <property type="protein sequence ID" value="GBP55679.1"/>
    <property type="molecule type" value="Genomic_DNA"/>
</dbReference>